<reference evidence="2" key="1">
    <citation type="journal article" date="2011" name="Stand. Genomic Sci.">
        <title>Genome sequence of the filamentous, gliding Thiothrix nivea neotype strain (JP2(T)).</title>
        <authorList>
            <person name="Lapidus A."/>
            <person name="Nolan M."/>
            <person name="Lucas S."/>
            <person name="Glavina Del Rio T."/>
            <person name="Tice H."/>
            <person name="Cheng J.F."/>
            <person name="Tapia R."/>
            <person name="Han C."/>
            <person name="Goodwin L."/>
            <person name="Pitluck S."/>
            <person name="Liolios K."/>
            <person name="Pagani I."/>
            <person name="Ivanova N."/>
            <person name="Huntemann M."/>
            <person name="Mavromatis K."/>
            <person name="Mikhailova N."/>
            <person name="Pati A."/>
            <person name="Chen A."/>
            <person name="Palaniappan K."/>
            <person name="Land M."/>
            <person name="Brambilla E.M."/>
            <person name="Rohde M."/>
            <person name="Abt B."/>
            <person name="Verbarg S."/>
            <person name="Goker M."/>
            <person name="Bristow J."/>
            <person name="Eisen J.A."/>
            <person name="Markowitz V."/>
            <person name="Hugenholtz P."/>
            <person name="Kyrpides N.C."/>
            <person name="Klenk H.P."/>
            <person name="Woyke T."/>
        </authorList>
    </citation>
    <scope>NUCLEOTIDE SEQUENCE [LARGE SCALE GENOMIC DNA]</scope>
    <source>
        <strain evidence="2">ATCC 35100 / DSM 5205 / JP2</strain>
    </source>
</reference>
<keyword evidence="2" id="KW-1185">Reference proteome</keyword>
<dbReference type="Proteomes" id="UP000005317">
    <property type="component" value="Unassembled WGS sequence"/>
</dbReference>
<name>A0A656H8U5_THINJ</name>
<sequence>MLSLQLDVQPATEQRLRRLMSQVADQETFARNVIAFQVHELKRGILNLRLDLKKFEEQYQMPSELFYSQFEQGIVDDSEDYMLWSGLYEMLKDNQQRLQELQ</sequence>
<protein>
    <submittedName>
        <fullName evidence="1">Uncharacterized protein</fullName>
    </submittedName>
</protein>
<evidence type="ECO:0000313" key="1">
    <source>
        <dbReference type="EMBL" id="EIJ33111.1"/>
    </source>
</evidence>
<dbReference type="AlphaFoldDB" id="A0A656H8U5"/>
<dbReference type="EMBL" id="JH651384">
    <property type="protein sequence ID" value="EIJ33111.1"/>
    <property type="molecule type" value="Genomic_DNA"/>
</dbReference>
<organism evidence="1 2">
    <name type="scientific">Thiothrix nivea (strain ATCC 35100 / DSM 5205 / JP2)</name>
    <dbReference type="NCBI Taxonomy" id="870187"/>
    <lineage>
        <taxon>Bacteria</taxon>
        <taxon>Pseudomonadati</taxon>
        <taxon>Pseudomonadota</taxon>
        <taxon>Gammaproteobacteria</taxon>
        <taxon>Thiotrichales</taxon>
        <taxon>Thiotrichaceae</taxon>
        <taxon>Thiothrix</taxon>
    </lineage>
</organism>
<accession>A0A656H8U5</accession>
<gene>
    <name evidence="1" type="ORF">Thini_0465</name>
</gene>
<dbReference type="OrthoDB" id="5520439at2"/>
<dbReference type="RefSeq" id="WP_002707070.1">
    <property type="nucleotide sequence ID" value="NZ_JH651384.1"/>
</dbReference>
<evidence type="ECO:0000313" key="2">
    <source>
        <dbReference type="Proteomes" id="UP000005317"/>
    </source>
</evidence>
<proteinExistence type="predicted"/>